<keyword evidence="1" id="KW-0472">Membrane</keyword>
<dbReference type="RefSeq" id="WP_099730677.1">
    <property type="nucleotide sequence ID" value="NZ_VJWE01000014.1"/>
</dbReference>
<evidence type="ECO:0000313" key="3">
    <source>
        <dbReference type="Proteomes" id="UP000321485"/>
    </source>
</evidence>
<keyword evidence="1" id="KW-0812">Transmembrane</keyword>
<feature type="transmembrane region" description="Helical" evidence="1">
    <location>
        <begin position="97"/>
        <end position="116"/>
    </location>
</feature>
<gene>
    <name evidence="2" type="ORF">ATF69_2913</name>
</gene>
<keyword evidence="1" id="KW-1133">Transmembrane helix</keyword>
<comment type="caution">
    <text evidence="2">The sequence shown here is derived from an EMBL/GenBank/DDBJ whole genome shotgun (WGS) entry which is preliminary data.</text>
</comment>
<dbReference type="EMBL" id="VJWE01000014">
    <property type="protein sequence ID" value="TWG36526.1"/>
    <property type="molecule type" value="Genomic_DNA"/>
</dbReference>
<evidence type="ECO:0000256" key="1">
    <source>
        <dbReference type="SAM" id="Phobius"/>
    </source>
</evidence>
<feature type="transmembrane region" description="Helical" evidence="1">
    <location>
        <begin position="20"/>
        <end position="37"/>
    </location>
</feature>
<dbReference type="AlphaFoldDB" id="A0A561XKB0"/>
<evidence type="ECO:0008006" key="4">
    <source>
        <dbReference type="Google" id="ProtNLM"/>
    </source>
</evidence>
<feature type="transmembrane region" description="Helical" evidence="1">
    <location>
        <begin position="136"/>
        <end position="157"/>
    </location>
</feature>
<dbReference type="GeneID" id="51111968"/>
<reference evidence="2 3" key="1">
    <citation type="journal article" date="2015" name="Stand. Genomic Sci.">
        <title>Genomic Encyclopedia of Bacterial and Archaeal Type Strains, Phase III: the genomes of soil and plant-associated and newly described type strains.</title>
        <authorList>
            <person name="Whitman W.B."/>
            <person name="Woyke T."/>
            <person name="Klenk H.P."/>
            <person name="Zhou Y."/>
            <person name="Lilburn T.G."/>
            <person name="Beck B.J."/>
            <person name="De Vos P."/>
            <person name="Vandamme P."/>
            <person name="Eisen J.A."/>
            <person name="Garrity G."/>
            <person name="Hugenholtz P."/>
            <person name="Kyrpides N.C."/>
        </authorList>
    </citation>
    <scope>NUCLEOTIDE SEQUENCE [LARGE SCALE GENOMIC DNA]</scope>
    <source>
        <strain evidence="2 3">DSM 64</strain>
    </source>
</reference>
<organism evidence="2 3">
    <name type="scientific">Acidovorax delafieldii</name>
    <name type="common">Pseudomonas delafieldii</name>
    <dbReference type="NCBI Taxonomy" id="47920"/>
    <lineage>
        <taxon>Bacteria</taxon>
        <taxon>Pseudomonadati</taxon>
        <taxon>Pseudomonadota</taxon>
        <taxon>Betaproteobacteria</taxon>
        <taxon>Burkholderiales</taxon>
        <taxon>Comamonadaceae</taxon>
        <taxon>Acidovorax</taxon>
    </lineage>
</organism>
<evidence type="ECO:0000313" key="2">
    <source>
        <dbReference type="EMBL" id="TWG36526.1"/>
    </source>
</evidence>
<dbReference type="Proteomes" id="UP000321485">
    <property type="component" value="Unassembled WGS sequence"/>
</dbReference>
<sequence length="177" mass="19109">MHLPPDLPTPLPLERWLNRLGALVMPLALLVVLLLFLQWPLRDGWGAGSSQANDLAQVLFALYVAVALRHADRRGAHLVSRPDLAHAGRGPVRAMRLLGAPLAVLPWAVFVCINAAPTVWRSVRGLESFPETANPGYFAIKLALLLLAVLLALQALADLWRAVHTLRAPTGAPADPA</sequence>
<accession>A0A561XKB0</accession>
<proteinExistence type="predicted"/>
<name>A0A561XKB0_ACIDE</name>
<protein>
    <recommendedName>
        <fullName evidence="4">TRAP-type mannitol/chloroaromatic compound transport system permease small subunit</fullName>
    </recommendedName>
</protein>